<dbReference type="PANTHER" id="PTHR43617">
    <property type="entry name" value="L-AMINO ACID N-ACETYLTRANSFERASE"/>
    <property type="match status" value="1"/>
</dbReference>
<dbReference type="PROSITE" id="PS51186">
    <property type="entry name" value="GNAT"/>
    <property type="match status" value="1"/>
</dbReference>
<gene>
    <name evidence="2" type="ordered locus">ELI_2119</name>
</gene>
<accession>E3GMN9</accession>
<reference evidence="2 3" key="2">
    <citation type="journal article" date="2011" name="J. Bacteriol.">
        <title>Complete genome sequence of a carbon monoxide-utilizing acetogen, Eubacterium limosum KIST612.</title>
        <authorList>
            <person name="Roh H."/>
            <person name="Ko H.J."/>
            <person name="Kim D."/>
            <person name="Choi D.G."/>
            <person name="Park S."/>
            <person name="Kim S."/>
            <person name="Chang I.S."/>
            <person name="Choi I.G."/>
        </authorList>
    </citation>
    <scope>NUCLEOTIDE SEQUENCE [LARGE SCALE GENOMIC DNA]</scope>
    <source>
        <strain evidence="2 3">KIST612</strain>
    </source>
</reference>
<sequence length="225" mass="25966">MNYNFNREQFMEIELRCEQTKDYRETETVTREAFWNHDAPGCFEHYLVHIMRNSPAFLPELSFVAVFDGKIIGNVMCMESIIEGDDGKVYKILTLGPISVLPEHQQKGIGRKLLEKTKATAHKMGYRAILLYGDPDYYTKQGFVPAEKYNIRTVDNMYAIALQACELYADALKGIQGRFVEDAVYAISEAEAEEFDRHFSFKEKCSGTPSQQKFKKIVKMRRKAD</sequence>
<name>E3GMN9_9FIRM</name>
<dbReference type="eggNOG" id="COG3153">
    <property type="taxonomic scope" value="Bacteria"/>
</dbReference>
<feature type="domain" description="N-acetyltransferase" evidence="1">
    <location>
        <begin position="13"/>
        <end position="165"/>
    </location>
</feature>
<dbReference type="GO" id="GO:0016747">
    <property type="term" value="F:acyltransferase activity, transferring groups other than amino-acyl groups"/>
    <property type="evidence" value="ECO:0007669"/>
    <property type="project" value="InterPro"/>
</dbReference>
<dbReference type="SUPFAM" id="SSF55729">
    <property type="entry name" value="Acyl-CoA N-acyltransferases (Nat)"/>
    <property type="match status" value="1"/>
</dbReference>
<evidence type="ECO:0000259" key="1">
    <source>
        <dbReference type="PROSITE" id="PS51186"/>
    </source>
</evidence>
<dbReference type="Gene3D" id="3.40.630.30">
    <property type="match status" value="1"/>
</dbReference>
<dbReference type="EMBL" id="CP002273">
    <property type="protein sequence ID" value="ADO37102.1"/>
    <property type="molecule type" value="Genomic_DNA"/>
</dbReference>
<dbReference type="InterPro" id="IPR000182">
    <property type="entry name" value="GNAT_dom"/>
</dbReference>
<dbReference type="InterPro" id="IPR016181">
    <property type="entry name" value="Acyl_CoA_acyltransferase"/>
</dbReference>
<organism evidence="2 3">
    <name type="scientific">Eubacterium callanderi</name>
    <dbReference type="NCBI Taxonomy" id="53442"/>
    <lineage>
        <taxon>Bacteria</taxon>
        <taxon>Bacillati</taxon>
        <taxon>Bacillota</taxon>
        <taxon>Clostridia</taxon>
        <taxon>Eubacteriales</taxon>
        <taxon>Eubacteriaceae</taxon>
        <taxon>Eubacterium</taxon>
    </lineage>
</organism>
<dbReference type="HOGENOM" id="CLU_081840_1_1_9"/>
<evidence type="ECO:0000313" key="3">
    <source>
        <dbReference type="Proteomes" id="UP000006873"/>
    </source>
</evidence>
<dbReference type="Proteomes" id="UP000006873">
    <property type="component" value="Chromosome"/>
</dbReference>
<dbReference type="Pfam" id="PF13508">
    <property type="entry name" value="Acetyltransf_7"/>
    <property type="match status" value="1"/>
</dbReference>
<keyword evidence="3" id="KW-1185">Reference proteome</keyword>
<evidence type="ECO:0000313" key="2">
    <source>
        <dbReference type="EMBL" id="ADO37102.1"/>
    </source>
</evidence>
<proteinExistence type="predicted"/>
<dbReference type="CDD" id="cd04301">
    <property type="entry name" value="NAT_SF"/>
    <property type="match status" value="1"/>
</dbReference>
<dbReference type="PANTHER" id="PTHR43617:SF2">
    <property type="entry name" value="UPF0039 PROTEIN SLL0451"/>
    <property type="match status" value="1"/>
</dbReference>
<protein>
    <submittedName>
        <fullName evidence="2">Acetyltransferase</fullName>
    </submittedName>
</protein>
<dbReference type="KEGG" id="elm:ELI_2119"/>
<dbReference type="AlphaFoldDB" id="E3GMN9"/>
<reference key="1">
    <citation type="submission" date="2010-09" db="EMBL/GenBank/DDBJ databases">
        <authorList>
            <person name="Roh H."/>
            <person name="Ko H.-J."/>
            <person name="Kim D."/>
            <person name="Choi D.G."/>
            <person name="Park S."/>
            <person name="Kim S."/>
            <person name="Kim K.H."/>
            <person name="Chang I.S."/>
            <person name="Choi I.-G."/>
        </authorList>
    </citation>
    <scope>NUCLEOTIDE SEQUENCE</scope>
    <source>
        <strain>KIST612</strain>
    </source>
</reference>
<dbReference type="InterPro" id="IPR050276">
    <property type="entry name" value="MshD_Acetyltransferase"/>
</dbReference>